<keyword evidence="4" id="KW-0249">Electron transport</keyword>
<organism evidence="7 8">
    <name type="scientific">Syntrophorhabdus aromaticivorans</name>
    <dbReference type="NCBI Taxonomy" id="328301"/>
    <lineage>
        <taxon>Bacteria</taxon>
        <taxon>Pseudomonadati</taxon>
        <taxon>Thermodesulfobacteriota</taxon>
        <taxon>Syntrophorhabdia</taxon>
        <taxon>Syntrophorhabdales</taxon>
        <taxon>Syntrophorhabdaceae</taxon>
        <taxon>Syntrophorhabdus</taxon>
    </lineage>
</organism>
<accession>A0A971S160</accession>
<keyword evidence="3" id="KW-0813">Transport</keyword>
<evidence type="ECO:0000313" key="8">
    <source>
        <dbReference type="Proteomes" id="UP000777265"/>
    </source>
</evidence>
<evidence type="ECO:0000256" key="4">
    <source>
        <dbReference type="ARBA" id="ARBA00022982"/>
    </source>
</evidence>
<reference evidence="7" key="1">
    <citation type="journal article" date="2020" name="Biotechnol. Biofuels">
        <title>New insights from the biogas microbiome by comprehensive genome-resolved metagenomics of nearly 1600 species originating from multiple anaerobic digesters.</title>
        <authorList>
            <person name="Campanaro S."/>
            <person name="Treu L."/>
            <person name="Rodriguez-R L.M."/>
            <person name="Kovalovszki A."/>
            <person name="Ziels R.M."/>
            <person name="Maus I."/>
            <person name="Zhu X."/>
            <person name="Kougias P.G."/>
            <person name="Basile A."/>
            <person name="Luo G."/>
            <person name="Schluter A."/>
            <person name="Konstantinidis K.T."/>
            <person name="Angelidaki I."/>
        </authorList>
    </citation>
    <scope>NUCLEOTIDE SEQUENCE</scope>
    <source>
        <strain evidence="7">AS06rmzACSIP_7</strain>
    </source>
</reference>
<dbReference type="SMART" id="SM00893">
    <property type="entry name" value="ETF"/>
    <property type="match status" value="1"/>
</dbReference>
<dbReference type="InterPro" id="IPR014729">
    <property type="entry name" value="Rossmann-like_a/b/a_fold"/>
</dbReference>
<name>A0A971S160_9BACT</name>
<reference evidence="7" key="2">
    <citation type="submission" date="2020-01" db="EMBL/GenBank/DDBJ databases">
        <authorList>
            <person name="Campanaro S."/>
        </authorList>
    </citation>
    <scope>NUCLEOTIDE SEQUENCE</scope>
    <source>
        <strain evidence="7">AS06rmzACSIP_7</strain>
    </source>
</reference>
<dbReference type="InterPro" id="IPR033948">
    <property type="entry name" value="ETF_beta_N"/>
</dbReference>
<dbReference type="Proteomes" id="UP000777265">
    <property type="component" value="Unassembled WGS sequence"/>
</dbReference>
<feature type="domain" description="Electron transfer flavoprotein alpha/beta-subunit N-terminal" evidence="6">
    <location>
        <begin position="24"/>
        <end position="211"/>
    </location>
</feature>
<dbReference type="PROSITE" id="PS01065">
    <property type="entry name" value="ETF_BETA"/>
    <property type="match status" value="1"/>
</dbReference>
<proteinExistence type="inferred from homology"/>
<dbReference type="GO" id="GO:0009055">
    <property type="term" value="F:electron transfer activity"/>
    <property type="evidence" value="ECO:0007669"/>
    <property type="project" value="InterPro"/>
</dbReference>
<evidence type="ECO:0000256" key="2">
    <source>
        <dbReference type="ARBA" id="ARBA00016797"/>
    </source>
</evidence>
<comment type="caution">
    <text evidence="7">The sequence shown here is derived from an EMBL/GenBank/DDBJ whole genome shotgun (WGS) entry which is preliminary data.</text>
</comment>
<dbReference type="AlphaFoldDB" id="A0A971S160"/>
<dbReference type="InterPro" id="IPR014730">
    <property type="entry name" value="ETF_a/b_N"/>
</dbReference>
<dbReference type="InterPro" id="IPR000049">
    <property type="entry name" value="ET-Flavoprotein_bsu_CS"/>
</dbReference>
<dbReference type="SUPFAM" id="SSF52402">
    <property type="entry name" value="Adenine nucleotide alpha hydrolases-like"/>
    <property type="match status" value="1"/>
</dbReference>
<protein>
    <recommendedName>
        <fullName evidence="2">Electron transfer flavoprotein subunit beta</fullName>
    </recommendedName>
    <alternativeName>
        <fullName evidence="5">Electron transfer flavoprotein small subunit</fullName>
    </alternativeName>
</protein>
<dbReference type="InterPro" id="IPR012255">
    <property type="entry name" value="ETF_b"/>
</dbReference>
<evidence type="ECO:0000256" key="3">
    <source>
        <dbReference type="ARBA" id="ARBA00022448"/>
    </source>
</evidence>
<dbReference type="PANTHER" id="PTHR21294">
    <property type="entry name" value="ELECTRON TRANSFER FLAVOPROTEIN BETA-SUBUNIT"/>
    <property type="match status" value="1"/>
</dbReference>
<comment type="similarity">
    <text evidence="1">Belongs to the ETF beta-subunit/FixA family.</text>
</comment>
<evidence type="ECO:0000256" key="1">
    <source>
        <dbReference type="ARBA" id="ARBA00007557"/>
    </source>
</evidence>
<dbReference type="Gene3D" id="3.40.50.620">
    <property type="entry name" value="HUPs"/>
    <property type="match status" value="1"/>
</dbReference>
<gene>
    <name evidence="7" type="ORF">GXY80_09970</name>
</gene>
<evidence type="ECO:0000256" key="5">
    <source>
        <dbReference type="ARBA" id="ARBA00042002"/>
    </source>
</evidence>
<dbReference type="Pfam" id="PF01012">
    <property type="entry name" value="ETF"/>
    <property type="match status" value="1"/>
</dbReference>
<sequence length="259" mass="28410">MNIVTFTKRVPVTQEEELRITGDGEAVDLSKLPYKVNDWDNYAVEEAVRIVEKTGGSVTAVAVGDAESDEVLRRAIAMGAKDGFLVEMAQAVQDPFARAALIANFIKNEKVPFDVIFTGVQSEDDQFGSVGGILAALLKLPYSSMVIGIDKVEPDHMVIRRELEGGLQERVRISLPCVLSIQSGINEPRYVSIMGIRKASKVERKVFQGNAYEEGAGAMIEAVKWVYPPRKEGAMMLSGELEDVCKNLVGILKEKGVYQ</sequence>
<evidence type="ECO:0000259" key="6">
    <source>
        <dbReference type="SMART" id="SM00893"/>
    </source>
</evidence>
<dbReference type="PIRSF" id="PIRSF000090">
    <property type="entry name" value="Beta-ETF"/>
    <property type="match status" value="1"/>
</dbReference>
<dbReference type="EMBL" id="JAAYEE010000172">
    <property type="protein sequence ID" value="NLW35791.1"/>
    <property type="molecule type" value="Genomic_DNA"/>
</dbReference>
<dbReference type="CDD" id="cd01714">
    <property type="entry name" value="ETF_beta"/>
    <property type="match status" value="1"/>
</dbReference>
<dbReference type="PANTHER" id="PTHR21294:SF8">
    <property type="entry name" value="ELECTRON TRANSFER FLAVOPROTEIN SUBUNIT BETA"/>
    <property type="match status" value="1"/>
</dbReference>
<evidence type="ECO:0000313" key="7">
    <source>
        <dbReference type="EMBL" id="NLW35791.1"/>
    </source>
</evidence>